<dbReference type="Proteomes" id="UP000239724">
    <property type="component" value="Unassembled WGS sequence"/>
</dbReference>
<evidence type="ECO:0000313" key="1">
    <source>
        <dbReference type="EMBL" id="PPQ36980.1"/>
    </source>
</evidence>
<evidence type="ECO:0000313" key="2">
    <source>
        <dbReference type="Proteomes" id="UP000239724"/>
    </source>
</evidence>
<comment type="caution">
    <text evidence="1">The sequence shown here is derived from an EMBL/GenBank/DDBJ whole genome shotgun (WGS) entry which is preliminary data.</text>
</comment>
<dbReference type="InterPro" id="IPR011660">
    <property type="entry name" value="VapB-like"/>
</dbReference>
<keyword evidence="2" id="KW-1185">Reference proteome</keyword>
<dbReference type="EMBL" id="NHRY01000052">
    <property type="protein sequence ID" value="PPQ36980.1"/>
    <property type="molecule type" value="Genomic_DNA"/>
</dbReference>
<dbReference type="OrthoDB" id="7998884at2"/>
<reference evidence="1 2" key="1">
    <citation type="journal article" date="2018" name="Arch. Microbiol.">
        <title>New insights into the metabolic potential of the phototrophic purple bacterium Rhodopila globiformis DSM 161(T) from its draft genome sequence and evidence for a vanadium-dependent nitrogenase.</title>
        <authorList>
            <person name="Imhoff J.F."/>
            <person name="Rahn T."/>
            <person name="Kunzel S."/>
            <person name="Neulinger S.C."/>
        </authorList>
    </citation>
    <scope>NUCLEOTIDE SEQUENCE [LARGE SCALE GENOMIC DNA]</scope>
    <source>
        <strain evidence="1 2">DSM 161</strain>
    </source>
</reference>
<accession>A0A2S6NM88</accession>
<proteinExistence type="predicted"/>
<organism evidence="1 2">
    <name type="scientific">Rhodopila globiformis</name>
    <name type="common">Rhodopseudomonas globiformis</name>
    <dbReference type="NCBI Taxonomy" id="1071"/>
    <lineage>
        <taxon>Bacteria</taxon>
        <taxon>Pseudomonadati</taxon>
        <taxon>Pseudomonadota</taxon>
        <taxon>Alphaproteobacteria</taxon>
        <taxon>Acetobacterales</taxon>
        <taxon>Acetobacteraceae</taxon>
        <taxon>Rhodopila</taxon>
    </lineage>
</organism>
<gene>
    <name evidence="1" type="ORF">CCS01_03970</name>
</gene>
<dbReference type="AlphaFoldDB" id="A0A2S6NM88"/>
<name>A0A2S6NM88_RHOGL</name>
<evidence type="ECO:0008006" key="3">
    <source>
        <dbReference type="Google" id="ProtNLM"/>
    </source>
</evidence>
<dbReference type="Pfam" id="PF07704">
    <property type="entry name" value="PSK_trans_fac"/>
    <property type="match status" value="1"/>
</dbReference>
<sequence length="86" mass="9563">MGAQLNIKSEDAYRLASRLSELTGESLTTVVTRALQSELDREQRLRDKAAMKADLLAIAADIKANMPDDVTSDHNWLYDDETGLPK</sequence>
<protein>
    <recommendedName>
        <fullName evidence="3">Transcription factor</fullName>
    </recommendedName>
</protein>